<feature type="transmembrane region" description="Helical" evidence="1">
    <location>
        <begin position="255"/>
        <end position="276"/>
    </location>
</feature>
<keyword evidence="4" id="KW-1185">Reference proteome</keyword>
<dbReference type="EMBL" id="CP109441">
    <property type="protein sequence ID" value="WUV43385.1"/>
    <property type="molecule type" value="Genomic_DNA"/>
</dbReference>
<dbReference type="InterPro" id="IPR057746">
    <property type="entry name" value="CpnT-like_N"/>
</dbReference>
<evidence type="ECO:0000313" key="4">
    <source>
        <dbReference type="Proteomes" id="UP001432062"/>
    </source>
</evidence>
<dbReference type="RefSeq" id="WP_327096580.1">
    <property type="nucleotide sequence ID" value="NZ_CP109149.1"/>
</dbReference>
<accession>A0ABZ1YN18</accession>
<keyword evidence="1" id="KW-0812">Transmembrane</keyword>
<dbReference type="Pfam" id="PF25547">
    <property type="entry name" value="WXG100_2"/>
    <property type="match status" value="1"/>
</dbReference>
<keyword evidence="1" id="KW-0472">Membrane</keyword>
<gene>
    <name evidence="3" type="ORF">OG563_29675</name>
</gene>
<proteinExistence type="predicted"/>
<evidence type="ECO:0000259" key="2">
    <source>
        <dbReference type="Pfam" id="PF25547"/>
    </source>
</evidence>
<evidence type="ECO:0000256" key="1">
    <source>
        <dbReference type="SAM" id="Phobius"/>
    </source>
</evidence>
<feature type="domain" description="Outer membrane channel protein CpnT-like N-terminal" evidence="2">
    <location>
        <begin position="147"/>
        <end position="275"/>
    </location>
</feature>
<evidence type="ECO:0000313" key="3">
    <source>
        <dbReference type="EMBL" id="WUV43385.1"/>
    </source>
</evidence>
<reference evidence="3" key="1">
    <citation type="submission" date="2022-10" db="EMBL/GenBank/DDBJ databases">
        <title>The complete genomes of actinobacterial strains from the NBC collection.</title>
        <authorList>
            <person name="Joergensen T.S."/>
            <person name="Alvarez Arevalo M."/>
            <person name="Sterndorff E.B."/>
            <person name="Faurdal D."/>
            <person name="Vuksanovic O."/>
            <person name="Mourched A.-S."/>
            <person name="Charusanti P."/>
            <person name="Shaw S."/>
            <person name="Blin K."/>
            <person name="Weber T."/>
        </authorList>
    </citation>
    <scope>NUCLEOTIDE SEQUENCE</scope>
    <source>
        <strain evidence="3">NBC_01482</strain>
    </source>
</reference>
<name>A0ABZ1YN18_9NOCA</name>
<organism evidence="3 4">
    <name type="scientific">Nocardia vinacea</name>
    <dbReference type="NCBI Taxonomy" id="96468"/>
    <lineage>
        <taxon>Bacteria</taxon>
        <taxon>Bacillati</taxon>
        <taxon>Actinomycetota</taxon>
        <taxon>Actinomycetes</taxon>
        <taxon>Mycobacteriales</taxon>
        <taxon>Nocardiaceae</taxon>
        <taxon>Nocardia</taxon>
    </lineage>
</organism>
<sequence>MTTLVVDPAVYSSAGKTLYSYATAYQRIFSTQIAALSETANMGGNVGESKAWATSYDSTVTTARSMTELLVTAMGNYAGILNQLGYNYALADYVAGTGRPEPTKPADLLPAWSVCVTPPPSAGGPGSGLFDDVGFAVSALEDFGVSMPDGEPHDLQTAADAWDKLASSESGVGNLPTLLDQLAKTFESETAPDASHVDEDIRELKASAEGVLTLYKDLAKSCRDHRSAILEFRTQLGQLLVDLAKDLAQEVAETVVLSVIAGALTAGFGAAAIAAAKAGKLALKMKKYVDRVLAAKRLAKFVDKVTETGEDLAARRAALQRIADLMAQRTADIARIARDKLKSSLDYALKDEPMKHVFDYSKHNLDEFVQQSGSREQAMRKLIESVQGVPEGVYGPGNALVRTIDGHTIHVRGAMIDGVFKISTAYIP</sequence>
<protein>
    <recommendedName>
        <fullName evidence="2">Outer membrane channel protein CpnT-like N-terminal domain-containing protein</fullName>
    </recommendedName>
</protein>
<dbReference type="Proteomes" id="UP001432062">
    <property type="component" value="Chromosome"/>
</dbReference>
<keyword evidence="1" id="KW-1133">Transmembrane helix</keyword>